<dbReference type="PANTHER" id="PTHR32071">
    <property type="entry name" value="TRANSCRIPTIONAL REGULATORY PROTEIN"/>
    <property type="match status" value="1"/>
</dbReference>
<dbReference type="Gene3D" id="1.10.10.60">
    <property type="entry name" value="Homeodomain-like"/>
    <property type="match status" value="1"/>
</dbReference>
<dbReference type="PRINTS" id="PR01590">
    <property type="entry name" value="HTHFIS"/>
</dbReference>
<evidence type="ECO:0000256" key="4">
    <source>
        <dbReference type="ARBA" id="ARBA00023125"/>
    </source>
</evidence>
<reference evidence="7" key="2">
    <citation type="journal article" date="2021" name="PeerJ">
        <title>Extensive microbial diversity within the chicken gut microbiome revealed by metagenomics and culture.</title>
        <authorList>
            <person name="Gilroy R."/>
            <person name="Ravi A."/>
            <person name="Getino M."/>
            <person name="Pursley I."/>
            <person name="Horton D.L."/>
            <person name="Alikhan N.F."/>
            <person name="Baker D."/>
            <person name="Gharbi K."/>
            <person name="Hall N."/>
            <person name="Watson M."/>
            <person name="Adriaenssens E.M."/>
            <person name="Foster-Nyarko E."/>
            <person name="Jarju S."/>
            <person name="Secka A."/>
            <person name="Antonio M."/>
            <person name="Oren A."/>
            <person name="Chaudhuri R.R."/>
            <person name="La Ragione R."/>
            <person name="Hildebrand F."/>
            <person name="Pallen M.J."/>
        </authorList>
    </citation>
    <scope>NUCLEOTIDE SEQUENCE</scope>
    <source>
        <strain evidence="7">ChiHjej10B9-9673</strain>
    </source>
</reference>
<accession>A0A9D1JV30</accession>
<dbReference type="InterPro" id="IPR025944">
    <property type="entry name" value="Sigma_54_int_dom_CS"/>
</dbReference>
<comment type="caution">
    <text evidence="7">The sequence shown here is derived from an EMBL/GenBank/DDBJ whole genome shotgun (WGS) entry which is preliminary data.</text>
</comment>
<evidence type="ECO:0000256" key="2">
    <source>
        <dbReference type="ARBA" id="ARBA00022840"/>
    </source>
</evidence>
<dbReference type="GO" id="GO:0005524">
    <property type="term" value="F:ATP binding"/>
    <property type="evidence" value="ECO:0007669"/>
    <property type="project" value="UniProtKB-KW"/>
</dbReference>
<dbReference type="CDD" id="cd00009">
    <property type="entry name" value="AAA"/>
    <property type="match status" value="1"/>
</dbReference>
<reference evidence="7" key="1">
    <citation type="submission" date="2020-10" db="EMBL/GenBank/DDBJ databases">
        <authorList>
            <person name="Gilroy R."/>
        </authorList>
    </citation>
    <scope>NUCLEOTIDE SEQUENCE</scope>
    <source>
        <strain evidence="7">ChiHjej10B9-9673</strain>
    </source>
</reference>
<dbReference type="InterPro" id="IPR003593">
    <property type="entry name" value="AAA+_ATPase"/>
</dbReference>
<gene>
    <name evidence="7" type="ORF">IAC18_06180</name>
</gene>
<dbReference type="Gene3D" id="3.30.450.20">
    <property type="entry name" value="PAS domain"/>
    <property type="match status" value="1"/>
</dbReference>
<dbReference type="Pfam" id="PF01590">
    <property type="entry name" value="GAF"/>
    <property type="match status" value="1"/>
</dbReference>
<dbReference type="InterPro" id="IPR002078">
    <property type="entry name" value="Sigma_54_int"/>
</dbReference>
<evidence type="ECO:0000259" key="6">
    <source>
        <dbReference type="PROSITE" id="PS50045"/>
    </source>
</evidence>
<dbReference type="FunFam" id="3.40.50.300:FF:000006">
    <property type="entry name" value="DNA-binding transcriptional regulator NtrC"/>
    <property type="match status" value="1"/>
</dbReference>
<dbReference type="InterPro" id="IPR027417">
    <property type="entry name" value="P-loop_NTPase"/>
</dbReference>
<dbReference type="GO" id="GO:0006355">
    <property type="term" value="P:regulation of DNA-templated transcription"/>
    <property type="evidence" value="ECO:0007669"/>
    <property type="project" value="InterPro"/>
</dbReference>
<dbReference type="GO" id="GO:0043565">
    <property type="term" value="F:sequence-specific DNA binding"/>
    <property type="evidence" value="ECO:0007669"/>
    <property type="project" value="InterPro"/>
</dbReference>
<dbReference type="InterPro" id="IPR003018">
    <property type="entry name" value="GAF"/>
</dbReference>
<dbReference type="AlphaFoldDB" id="A0A9D1JV30"/>
<protein>
    <submittedName>
        <fullName evidence="7">Sigma-54-dependent Fis family transcriptional regulator</fullName>
    </submittedName>
</protein>
<dbReference type="Pfam" id="PF25601">
    <property type="entry name" value="AAA_lid_14"/>
    <property type="match status" value="1"/>
</dbReference>
<dbReference type="SUPFAM" id="SSF46689">
    <property type="entry name" value="Homeodomain-like"/>
    <property type="match status" value="1"/>
</dbReference>
<evidence type="ECO:0000313" key="8">
    <source>
        <dbReference type="Proteomes" id="UP000824001"/>
    </source>
</evidence>
<evidence type="ECO:0000256" key="5">
    <source>
        <dbReference type="ARBA" id="ARBA00023163"/>
    </source>
</evidence>
<name>A0A9D1JV30_9FIRM</name>
<keyword evidence="3" id="KW-0805">Transcription regulation</keyword>
<dbReference type="Pfam" id="PF00158">
    <property type="entry name" value="Sigma54_activat"/>
    <property type="match status" value="1"/>
</dbReference>
<dbReference type="InterPro" id="IPR002197">
    <property type="entry name" value="HTH_Fis"/>
</dbReference>
<dbReference type="InterPro" id="IPR035965">
    <property type="entry name" value="PAS-like_dom_sf"/>
</dbReference>
<keyword evidence="5" id="KW-0804">Transcription</keyword>
<dbReference type="PROSITE" id="PS50045">
    <property type="entry name" value="SIGMA54_INTERACT_4"/>
    <property type="match status" value="1"/>
</dbReference>
<organism evidence="7 8">
    <name type="scientific">Candidatus Scatomorpha merdipullorum</name>
    <dbReference type="NCBI Taxonomy" id="2840927"/>
    <lineage>
        <taxon>Bacteria</taxon>
        <taxon>Bacillati</taxon>
        <taxon>Bacillota</taxon>
        <taxon>Clostridia</taxon>
        <taxon>Eubacteriales</taxon>
        <taxon>Candidatus Scatomorpha</taxon>
    </lineage>
</organism>
<dbReference type="Gene3D" id="1.10.8.60">
    <property type="match status" value="1"/>
</dbReference>
<dbReference type="SMART" id="SM00382">
    <property type="entry name" value="AAA"/>
    <property type="match status" value="1"/>
</dbReference>
<dbReference type="InterPro" id="IPR029016">
    <property type="entry name" value="GAF-like_dom_sf"/>
</dbReference>
<dbReference type="SUPFAM" id="SSF55785">
    <property type="entry name" value="PYP-like sensor domain (PAS domain)"/>
    <property type="match status" value="1"/>
</dbReference>
<dbReference type="EMBL" id="DVJK01000171">
    <property type="protein sequence ID" value="HIS67135.1"/>
    <property type="molecule type" value="Genomic_DNA"/>
</dbReference>
<evidence type="ECO:0000313" key="7">
    <source>
        <dbReference type="EMBL" id="HIS67135.1"/>
    </source>
</evidence>
<dbReference type="Proteomes" id="UP000824001">
    <property type="component" value="Unassembled WGS sequence"/>
</dbReference>
<dbReference type="Gene3D" id="3.30.450.40">
    <property type="match status" value="1"/>
</dbReference>
<feature type="domain" description="Sigma-54 factor interaction" evidence="6">
    <location>
        <begin position="332"/>
        <end position="563"/>
    </location>
</feature>
<dbReference type="InterPro" id="IPR009057">
    <property type="entry name" value="Homeodomain-like_sf"/>
</dbReference>
<proteinExistence type="predicted"/>
<dbReference type="PROSITE" id="PS00688">
    <property type="entry name" value="SIGMA54_INTERACT_3"/>
    <property type="match status" value="1"/>
</dbReference>
<evidence type="ECO:0000256" key="3">
    <source>
        <dbReference type="ARBA" id="ARBA00023015"/>
    </source>
</evidence>
<dbReference type="PANTHER" id="PTHR32071:SF57">
    <property type="entry name" value="C4-DICARBOXYLATE TRANSPORT TRANSCRIPTIONAL REGULATORY PROTEIN DCTD"/>
    <property type="match status" value="1"/>
</dbReference>
<keyword evidence="2" id="KW-0067">ATP-binding</keyword>
<dbReference type="SUPFAM" id="SSF55781">
    <property type="entry name" value="GAF domain-like"/>
    <property type="match status" value="1"/>
</dbReference>
<keyword evidence="1" id="KW-0547">Nucleotide-binding</keyword>
<dbReference type="Pfam" id="PF02954">
    <property type="entry name" value="HTH_8"/>
    <property type="match status" value="1"/>
</dbReference>
<dbReference type="InterPro" id="IPR058031">
    <property type="entry name" value="AAA_lid_NorR"/>
</dbReference>
<evidence type="ECO:0000256" key="1">
    <source>
        <dbReference type="ARBA" id="ARBA00022741"/>
    </source>
</evidence>
<keyword evidence="4" id="KW-0238">DNA-binding</keyword>
<dbReference type="PROSITE" id="PS00675">
    <property type="entry name" value="SIGMA54_INTERACT_1"/>
    <property type="match status" value="1"/>
</dbReference>
<dbReference type="Gene3D" id="3.40.50.300">
    <property type="entry name" value="P-loop containing nucleotide triphosphate hydrolases"/>
    <property type="match status" value="1"/>
</dbReference>
<dbReference type="SUPFAM" id="SSF52540">
    <property type="entry name" value="P-loop containing nucleoside triphosphate hydrolases"/>
    <property type="match status" value="1"/>
</dbReference>
<sequence length="649" mass="69953">MKDQRRLEEIWAKFVYENELDPSVQPAVADGWRRCKEAGVNPIGGRGRRVDDEVFESIREANAGLIDAAMPIMQSVFDIVRRTGFLMVLTDGAGYVLETMGDERIMAKSGDLRFVPGALWDNASVGTNAISVALDSNTAIQMAGAEHYCRTHHAWTCSAAPIHGEGGEVIGCLNMSGDAADVHDHTLAVVLSAAIGIEGKLSIQRNAELMRSALEGSADGIVLLGDGYRPVWSNSAARKLLGMDPAGLSGLDFRSLLPDVDWAARDWLRGGSFTDDVRVKTSDGVVRCSAAITQSPALGSHTINVTLKKQKHVLATVNKLSGNRAVYTFDDIFTADPAMKKTTALAARYAHYDGNILIEGESGTGKELLAQAIHNAGSRSGGPFVAVNCASLHRDMLEQELFGCESGALPGGARQDGAPGKFELARGGTLFLDEISDIPIEFQAKLLRAVETHRILRIGGTQEIELDIRIIASTNRRLGELAASGAFRDDLFYRLNVLRLEIPPLRRRPGDIRICAERFLERLNRADPAQSKTMSEDFLEGLAGYDWPGNVRELQNGVERAFYSTAEPVLGGQSLALAIPEPAAAKQEAAHGGVREHGEVLAALTLCGGDVEQAAGRLGVSRATLYRQIKRLGIDVKALRHSVSNLSEG</sequence>
<dbReference type="InterPro" id="IPR025662">
    <property type="entry name" value="Sigma_54_int_dom_ATP-bd_1"/>
</dbReference>